<evidence type="ECO:0000313" key="2">
    <source>
        <dbReference type="EMBL" id="ABB40232.1"/>
    </source>
</evidence>
<dbReference type="Pfam" id="PF11726">
    <property type="entry name" value="YagK_YfjJ_C"/>
    <property type="match status" value="1"/>
</dbReference>
<evidence type="ECO:0000313" key="3">
    <source>
        <dbReference type="Proteomes" id="UP000002710"/>
    </source>
</evidence>
<dbReference type="HOGENOM" id="CLU_086947_0_0_7"/>
<dbReference type="EMBL" id="CP000112">
    <property type="protein sequence ID" value="ABB40232.1"/>
    <property type="molecule type" value="Genomic_DNA"/>
</dbReference>
<dbReference type="eggNOG" id="ENOG5030IDC">
    <property type="taxonomic scope" value="Bacteria"/>
</dbReference>
<evidence type="ECO:0000259" key="1">
    <source>
        <dbReference type="Pfam" id="PF11726"/>
    </source>
</evidence>
<protein>
    <recommendedName>
        <fullName evidence="1">YagK/YfjJ C-terminal domain-containing protein</fullName>
    </recommendedName>
</protein>
<accession>Q30VR4</accession>
<dbReference type="RefSeq" id="WP_011369145.1">
    <property type="nucleotide sequence ID" value="NC_007519.1"/>
</dbReference>
<dbReference type="KEGG" id="dde:Dde_3439"/>
<dbReference type="Proteomes" id="UP000002710">
    <property type="component" value="Chromosome"/>
</dbReference>
<keyword evidence="3" id="KW-1185">Reference proteome</keyword>
<gene>
    <name evidence="2" type="ordered locus">Dde_3439</name>
</gene>
<name>Q30VR4_OLEA2</name>
<reference evidence="2 3" key="1">
    <citation type="journal article" date="2011" name="J. Bacteriol.">
        <title>Complete genome sequence and updated annotation of Desulfovibrio alaskensis G20.</title>
        <authorList>
            <person name="Hauser L.J."/>
            <person name="Land M.L."/>
            <person name="Brown S.D."/>
            <person name="Larimer F."/>
            <person name="Keller K.L."/>
            <person name="Rapp-Giles B.J."/>
            <person name="Price M.N."/>
            <person name="Lin M."/>
            <person name="Bruce D.C."/>
            <person name="Detter J.C."/>
            <person name="Tapia R."/>
            <person name="Han C.S."/>
            <person name="Goodwin L.A."/>
            <person name="Cheng J.F."/>
            <person name="Pitluck S."/>
            <person name="Copeland A."/>
            <person name="Lucas S."/>
            <person name="Nolan M."/>
            <person name="Lapidus A.L."/>
            <person name="Palumbo A.V."/>
            <person name="Wall J.D."/>
        </authorList>
    </citation>
    <scope>NUCLEOTIDE SEQUENCE [LARGE SCALE GENOMIC DNA]</scope>
    <source>
        <strain evidence="3">ATCC BAA 1058 / DSM 17464 / G20</strain>
    </source>
</reference>
<sequence length="221" mass="26674">MRREYSSSSYYRMYEMNTGCDQQYAFCHQIVDRIIDRIEHMTRRHNKVLFIRFDLRFPRDFPSDESNNKISRFWKIVGEDPGLEGMHFHYVWAREQKAAEHQHYHCVIMLDGNKVQSYRKVLSRFDAIWRGLFDFKVPGLVWFCDRDRDREGSSVENGIMIRRPSRHATGGKREEQEDQFRRDKDRCISWGSYLAKQNQKEFAPRRVRYYGASQLPLTVTR</sequence>
<proteinExistence type="predicted"/>
<feature type="domain" description="YagK/YfjJ C-terminal" evidence="1">
    <location>
        <begin position="43"/>
        <end position="117"/>
    </location>
</feature>
<dbReference type="AlphaFoldDB" id="Q30VR4"/>
<dbReference type="InterPro" id="IPR057271">
    <property type="entry name" value="YagK_YfjJ_C"/>
</dbReference>
<organism evidence="2 3">
    <name type="scientific">Oleidesulfovibrio alaskensis (strain ATCC BAA-1058 / DSM 17464 / G20)</name>
    <name type="common">Desulfovibrio alaskensis</name>
    <dbReference type="NCBI Taxonomy" id="207559"/>
    <lineage>
        <taxon>Bacteria</taxon>
        <taxon>Pseudomonadati</taxon>
        <taxon>Thermodesulfobacteriota</taxon>
        <taxon>Desulfovibrionia</taxon>
        <taxon>Desulfovibrionales</taxon>
        <taxon>Desulfovibrionaceae</taxon>
        <taxon>Oleidesulfovibrio</taxon>
    </lineage>
</organism>